<protein>
    <submittedName>
        <fullName evidence="3">YcxB-like protein</fullName>
    </submittedName>
</protein>
<dbReference type="EMBL" id="FNVT01000004">
    <property type="protein sequence ID" value="SEG80107.1"/>
    <property type="molecule type" value="Genomic_DNA"/>
</dbReference>
<proteinExistence type="predicted"/>
<dbReference type="AlphaFoldDB" id="A0A1H6D449"/>
<feature type="transmembrane region" description="Helical" evidence="1">
    <location>
        <begin position="28"/>
        <end position="47"/>
    </location>
</feature>
<accession>A0A1H6D449</accession>
<dbReference type="InterPro" id="IPR025588">
    <property type="entry name" value="YcxB-like_C"/>
</dbReference>
<evidence type="ECO:0000259" key="2">
    <source>
        <dbReference type="Pfam" id="PF14317"/>
    </source>
</evidence>
<evidence type="ECO:0000313" key="4">
    <source>
        <dbReference type="Proteomes" id="UP000236732"/>
    </source>
</evidence>
<dbReference type="OrthoDB" id="3477586at2"/>
<evidence type="ECO:0000256" key="1">
    <source>
        <dbReference type="SAM" id="Phobius"/>
    </source>
</evidence>
<keyword evidence="1" id="KW-0812">Transmembrane</keyword>
<dbReference type="Proteomes" id="UP000236732">
    <property type="component" value="Unassembled WGS sequence"/>
</dbReference>
<feature type="transmembrane region" description="Helical" evidence="1">
    <location>
        <begin position="53"/>
        <end position="72"/>
    </location>
</feature>
<gene>
    <name evidence="3" type="ORF">SAMN05444920_104801</name>
</gene>
<dbReference type="Pfam" id="PF14317">
    <property type="entry name" value="YcxB"/>
    <property type="match status" value="1"/>
</dbReference>
<keyword evidence="4" id="KW-1185">Reference proteome</keyword>
<reference evidence="3 4" key="1">
    <citation type="submission" date="2016-10" db="EMBL/GenBank/DDBJ databases">
        <authorList>
            <person name="de Groot N.N."/>
        </authorList>
    </citation>
    <scope>NUCLEOTIDE SEQUENCE [LARGE SCALE GENOMIC DNA]</scope>
    <source>
        <strain evidence="3 4">CGMCC 4.7037</strain>
    </source>
</reference>
<keyword evidence="1" id="KW-1133">Transmembrane helix</keyword>
<evidence type="ECO:0000313" key="3">
    <source>
        <dbReference type="EMBL" id="SEG80107.1"/>
    </source>
</evidence>
<sequence>MDFTVDYRPTPDEVMRAFEQALKRRLKVFLWLLPTLPAALGIISLLLSTSSAVGIGLLVTAALTPFVATWSLRRTARPQIDHLCVPGTLHMTDDHYEWRTEQVTTTMRWSLFDEIVTGPEFWLLFIKRQPAAFLPRRAFSPEQQAELDARLSARP</sequence>
<organism evidence="3 4">
    <name type="scientific">Nonomuraea solani</name>
    <dbReference type="NCBI Taxonomy" id="1144553"/>
    <lineage>
        <taxon>Bacteria</taxon>
        <taxon>Bacillati</taxon>
        <taxon>Actinomycetota</taxon>
        <taxon>Actinomycetes</taxon>
        <taxon>Streptosporangiales</taxon>
        <taxon>Streptosporangiaceae</taxon>
        <taxon>Nonomuraea</taxon>
    </lineage>
</organism>
<keyword evidence="1" id="KW-0472">Membrane</keyword>
<feature type="domain" description="YcxB-like C-terminal" evidence="2">
    <location>
        <begin position="92"/>
        <end position="148"/>
    </location>
</feature>
<name>A0A1H6D449_9ACTN</name>
<dbReference type="RefSeq" id="WP_103957258.1">
    <property type="nucleotide sequence ID" value="NZ_FNVT01000004.1"/>
</dbReference>